<evidence type="ECO:0000313" key="6">
    <source>
        <dbReference type="EMBL" id="QLI82328.1"/>
    </source>
</evidence>
<dbReference type="EMBL" id="CP058952">
    <property type="protein sequence ID" value="QLI82328.1"/>
    <property type="molecule type" value="Genomic_DNA"/>
</dbReference>
<keyword evidence="4" id="KW-0472">Membrane</keyword>
<dbReference type="AlphaFoldDB" id="A0A7D5ZH76"/>
<evidence type="ECO:0000256" key="2">
    <source>
        <dbReference type="ARBA" id="ARBA00005722"/>
    </source>
</evidence>
<keyword evidence="7" id="KW-1185">Reference proteome</keyword>
<gene>
    <name evidence="6" type="ORF">HZU75_12785</name>
</gene>
<comment type="similarity">
    <text evidence="2">Belongs to the MipA/OmpV family.</text>
</comment>
<keyword evidence="5" id="KW-0998">Cell outer membrane</keyword>
<accession>A0A7D5ZH76</accession>
<evidence type="ECO:0000256" key="1">
    <source>
        <dbReference type="ARBA" id="ARBA00004442"/>
    </source>
</evidence>
<dbReference type="PANTHER" id="PTHR38776">
    <property type="entry name" value="MLTA-INTERACTING PROTEIN-RELATED"/>
    <property type="match status" value="1"/>
</dbReference>
<proteinExistence type="inferred from homology"/>
<organism evidence="6 7">
    <name type="scientific">Chitinibacter fontanus</name>
    <dbReference type="NCBI Taxonomy" id="1737446"/>
    <lineage>
        <taxon>Bacteria</taxon>
        <taxon>Pseudomonadati</taxon>
        <taxon>Pseudomonadota</taxon>
        <taxon>Betaproteobacteria</taxon>
        <taxon>Neisseriales</taxon>
        <taxon>Chitinibacteraceae</taxon>
        <taxon>Chitinibacter</taxon>
    </lineage>
</organism>
<name>A0A7D5ZH76_9NEIS</name>
<evidence type="ECO:0000313" key="7">
    <source>
        <dbReference type="Proteomes" id="UP000510822"/>
    </source>
</evidence>
<dbReference type="Proteomes" id="UP000510822">
    <property type="component" value="Chromosome"/>
</dbReference>
<dbReference type="GO" id="GO:0009279">
    <property type="term" value="C:cell outer membrane"/>
    <property type="evidence" value="ECO:0007669"/>
    <property type="project" value="UniProtKB-SubCell"/>
</dbReference>
<dbReference type="KEGG" id="cfon:HZU75_12785"/>
<protein>
    <submittedName>
        <fullName evidence="6">MipA/OmpV family protein</fullName>
    </submittedName>
</protein>
<comment type="subcellular location">
    <subcellularLocation>
        <location evidence="1">Cell outer membrane</location>
    </subcellularLocation>
</comment>
<evidence type="ECO:0000256" key="5">
    <source>
        <dbReference type="ARBA" id="ARBA00023237"/>
    </source>
</evidence>
<sequence>MSRINTPKGIAIASMLTAALTAIPTKAEIDFGALDSLSNGSPTSPVPKGLVLGGVVLGGKARYAAQDNSHYVIPGGIYFGDRLMYLGDRARYYVYKEGDLAAYLYGRVRFGNLDPTETPAFVGMQKRKWQLEGGVGANLVTPYALITVRASSDLTGTSKGQEALFWADFPIVKDNWLIMPGAGVMVRSENMANYYFGGVSSSEATATRPAWNTGTTVSPMAALIASYRFNKDWIGMAAVNYEFYASGIKNSPLVQHNGEFYAGLGLGYLW</sequence>
<keyword evidence="3" id="KW-0732">Signal</keyword>
<dbReference type="Pfam" id="PF06629">
    <property type="entry name" value="MipA"/>
    <property type="match status" value="1"/>
</dbReference>
<dbReference type="RefSeq" id="WP_180306409.1">
    <property type="nucleotide sequence ID" value="NZ_CP058952.1"/>
</dbReference>
<evidence type="ECO:0000256" key="4">
    <source>
        <dbReference type="ARBA" id="ARBA00023136"/>
    </source>
</evidence>
<dbReference type="PANTHER" id="PTHR38776:SF1">
    <property type="entry name" value="MLTA-INTERACTING PROTEIN-RELATED"/>
    <property type="match status" value="1"/>
</dbReference>
<evidence type="ECO:0000256" key="3">
    <source>
        <dbReference type="ARBA" id="ARBA00022729"/>
    </source>
</evidence>
<dbReference type="InterPro" id="IPR010583">
    <property type="entry name" value="MipA"/>
</dbReference>
<reference evidence="6 7" key="1">
    <citation type="journal article" date="2016" name="Int. J. Syst. Evol. Microbiol.">
        <title>Chitinibacter fontanus sp. nov., isolated from a spring.</title>
        <authorList>
            <person name="Sheu S.Y."/>
            <person name="Li Y.S."/>
            <person name="Young C.C."/>
            <person name="Chen W.M."/>
        </authorList>
    </citation>
    <scope>NUCLEOTIDE SEQUENCE [LARGE SCALE GENOMIC DNA]</scope>
    <source>
        <strain evidence="6 7">STM-7</strain>
    </source>
</reference>